<feature type="domain" description="PKD" evidence="2">
    <location>
        <begin position="118"/>
        <end position="170"/>
    </location>
</feature>
<dbReference type="InterPro" id="IPR000601">
    <property type="entry name" value="PKD_dom"/>
</dbReference>
<sequence length="222" mass="24100">MNACPHEQSVDFSASKSSGGQSGSQRSGGSAVPPSPTPSPTPTDWTQVATEYAQRNDIWVTSPFTLHDLRSFHPTRVHAQSEPGFWAAVGIPTNYFVDGAPQLRHGRLLGKPIDVRFTPREFEWHYGDGEVATVREAGASWEALDLPDLTTTATSHVYRARGSVTTTVTVHYAVSYRYDGSDWIDVDGTVEGPATPITQRVYLVRTVLVHADCVTDPSGPGC</sequence>
<dbReference type="AlphaFoldDB" id="A0A7C9PM01"/>
<evidence type="ECO:0000256" key="1">
    <source>
        <dbReference type="SAM" id="MobiDB-lite"/>
    </source>
</evidence>
<name>A0A7C9PM01_9MICO</name>
<feature type="compositionally biased region" description="Low complexity" evidence="1">
    <location>
        <begin position="13"/>
        <end position="31"/>
    </location>
</feature>
<dbReference type="EMBL" id="JAAGWZ010000001">
    <property type="protein sequence ID" value="NEM90565.1"/>
    <property type="molecule type" value="Genomic_DNA"/>
</dbReference>
<organism evidence="3 4">
    <name type="scientific">Galbitalea soli</name>
    <dbReference type="NCBI Taxonomy" id="1268042"/>
    <lineage>
        <taxon>Bacteria</taxon>
        <taxon>Bacillati</taxon>
        <taxon>Actinomycetota</taxon>
        <taxon>Actinomycetes</taxon>
        <taxon>Micrococcales</taxon>
        <taxon>Microbacteriaceae</taxon>
        <taxon>Galbitalea</taxon>
    </lineage>
</organism>
<gene>
    <name evidence="3" type="ORF">G3T37_04270</name>
</gene>
<evidence type="ECO:0000313" key="4">
    <source>
        <dbReference type="Proteomes" id="UP000479756"/>
    </source>
</evidence>
<protein>
    <recommendedName>
        <fullName evidence="2">PKD domain-containing protein</fullName>
    </recommendedName>
</protein>
<comment type="caution">
    <text evidence="3">The sequence shown here is derived from an EMBL/GenBank/DDBJ whole genome shotgun (WGS) entry which is preliminary data.</text>
</comment>
<accession>A0A7C9PM01</accession>
<feature type="region of interest" description="Disordered" evidence="1">
    <location>
        <begin position="1"/>
        <end position="44"/>
    </location>
</feature>
<evidence type="ECO:0000259" key="2">
    <source>
        <dbReference type="PROSITE" id="PS50093"/>
    </source>
</evidence>
<proteinExistence type="predicted"/>
<dbReference type="RefSeq" id="WP_163472203.1">
    <property type="nucleotide sequence ID" value="NZ_JAAGWZ010000001.1"/>
</dbReference>
<keyword evidence="4" id="KW-1185">Reference proteome</keyword>
<reference evidence="3 4" key="1">
    <citation type="journal article" date="2014" name="Int. J. Syst. Evol. Microbiol.">
        <title>Description of Galbitalea soli gen. nov., sp. nov., and Frondihabitans sucicola sp. nov.</title>
        <authorList>
            <person name="Kim S.J."/>
            <person name="Lim J.M."/>
            <person name="Ahn J.H."/>
            <person name="Weon H.Y."/>
            <person name="Hamada M."/>
            <person name="Suzuki K."/>
            <person name="Ahn T.Y."/>
            <person name="Kwon S.W."/>
        </authorList>
    </citation>
    <scope>NUCLEOTIDE SEQUENCE [LARGE SCALE GENOMIC DNA]</scope>
    <source>
        <strain evidence="3 4">NBRC 108727</strain>
    </source>
</reference>
<dbReference type="Proteomes" id="UP000479756">
    <property type="component" value="Unassembled WGS sequence"/>
</dbReference>
<evidence type="ECO:0000313" key="3">
    <source>
        <dbReference type="EMBL" id="NEM90565.1"/>
    </source>
</evidence>
<dbReference type="PROSITE" id="PS50093">
    <property type="entry name" value="PKD"/>
    <property type="match status" value="1"/>
</dbReference>